<dbReference type="Proteomes" id="UP000682811">
    <property type="component" value="Unassembled WGS sequence"/>
</dbReference>
<name>A0A920CMZ7_9BACL</name>
<dbReference type="Pfam" id="PF14107">
    <property type="entry name" value="DUF4280"/>
    <property type="match status" value="1"/>
</dbReference>
<protein>
    <recommendedName>
        <fullName evidence="3">DUF4280 domain-containing protein</fullName>
    </recommendedName>
</protein>
<gene>
    <name evidence="1" type="ORF">J34TS1_16660</name>
</gene>
<accession>A0A920CMZ7</accession>
<evidence type="ECO:0008006" key="3">
    <source>
        <dbReference type="Google" id="ProtNLM"/>
    </source>
</evidence>
<dbReference type="RefSeq" id="WP_212977848.1">
    <property type="nucleotide sequence ID" value="NZ_AP025343.1"/>
</dbReference>
<organism evidence="1 2">
    <name type="scientific">Paenibacillus azoreducens</name>
    <dbReference type="NCBI Taxonomy" id="116718"/>
    <lineage>
        <taxon>Bacteria</taxon>
        <taxon>Bacillati</taxon>
        <taxon>Bacillota</taxon>
        <taxon>Bacilli</taxon>
        <taxon>Bacillales</taxon>
        <taxon>Paenibacillaceae</taxon>
        <taxon>Paenibacillus</taxon>
    </lineage>
</organism>
<reference evidence="1 2" key="1">
    <citation type="submission" date="2021-03" db="EMBL/GenBank/DDBJ databases">
        <title>Antimicrobial resistance genes in bacteria isolated from Japanese honey, and their potential for conferring macrolide and lincosamide resistance in the American foulbrood pathogen Paenibacillus larvae.</title>
        <authorList>
            <person name="Okamoto M."/>
            <person name="Kumagai M."/>
            <person name="Kanamori H."/>
            <person name="Takamatsu D."/>
        </authorList>
    </citation>
    <scope>NUCLEOTIDE SEQUENCE [LARGE SCALE GENOMIC DNA]</scope>
    <source>
        <strain evidence="1 2">J34TS1</strain>
    </source>
</reference>
<keyword evidence="2" id="KW-1185">Reference proteome</keyword>
<sequence length="148" mass="15378">MFLPILLKALAQGALSGEHSYVVRGAKLECSQGTNPGVLNAMYSHGVYIKDKPVLNIDDAICGANISKIYAFGLCKLKMGLPCEPEIAFGSKWTGGKEDVLIEGAPALLSNSTLMCSCQSVGETVTSFFGGDSASGGLISIIDDGQDG</sequence>
<dbReference type="EMBL" id="BORT01000005">
    <property type="protein sequence ID" value="GIO46901.1"/>
    <property type="molecule type" value="Genomic_DNA"/>
</dbReference>
<dbReference type="AlphaFoldDB" id="A0A920CMZ7"/>
<comment type="caution">
    <text evidence="1">The sequence shown here is derived from an EMBL/GenBank/DDBJ whole genome shotgun (WGS) entry which is preliminary data.</text>
</comment>
<proteinExistence type="predicted"/>
<evidence type="ECO:0000313" key="1">
    <source>
        <dbReference type="EMBL" id="GIO46901.1"/>
    </source>
</evidence>
<dbReference type="InterPro" id="IPR025460">
    <property type="entry name" value="DUF4280"/>
</dbReference>
<evidence type="ECO:0000313" key="2">
    <source>
        <dbReference type="Proteomes" id="UP000682811"/>
    </source>
</evidence>